<dbReference type="PROSITE" id="PS00109">
    <property type="entry name" value="PROTEIN_KINASE_TYR"/>
    <property type="match status" value="1"/>
</dbReference>
<dbReference type="InterPro" id="IPR001245">
    <property type="entry name" value="Ser-Thr/Tyr_kinase_cat_dom"/>
</dbReference>
<organism evidence="2 3">
    <name type="scientific">Staurois parvus</name>
    <dbReference type="NCBI Taxonomy" id="386267"/>
    <lineage>
        <taxon>Eukaryota</taxon>
        <taxon>Metazoa</taxon>
        <taxon>Chordata</taxon>
        <taxon>Craniata</taxon>
        <taxon>Vertebrata</taxon>
        <taxon>Euteleostomi</taxon>
        <taxon>Amphibia</taxon>
        <taxon>Batrachia</taxon>
        <taxon>Anura</taxon>
        <taxon>Neobatrachia</taxon>
        <taxon>Ranoidea</taxon>
        <taxon>Ranidae</taxon>
        <taxon>Staurois</taxon>
    </lineage>
</organism>
<dbReference type="InterPro" id="IPR011009">
    <property type="entry name" value="Kinase-like_dom_sf"/>
</dbReference>
<gene>
    <name evidence="2" type="ORF">SPARVUS_LOCUS15641283</name>
</gene>
<dbReference type="InterPro" id="IPR000719">
    <property type="entry name" value="Prot_kinase_dom"/>
</dbReference>
<dbReference type="Gene3D" id="1.10.510.10">
    <property type="entry name" value="Transferase(Phosphotransferase) domain 1"/>
    <property type="match status" value="1"/>
</dbReference>
<dbReference type="InterPro" id="IPR008266">
    <property type="entry name" value="Tyr_kinase_AS"/>
</dbReference>
<dbReference type="PANTHER" id="PTHR45807">
    <property type="entry name" value="TYROSINE-PROTEIN KINASE HOPSCOTCH"/>
    <property type="match status" value="1"/>
</dbReference>
<evidence type="ECO:0000313" key="3">
    <source>
        <dbReference type="Proteomes" id="UP001162483"/>
    </source>
</evidence>
<dbReference type="PROSITE" id="PS50011">
    <property type="entry name" value="PROTEIN_KINASE_DOM"/>
    <property type="match status" value="1"/>
</dbReference>
<evidence type="ECO:0000259" key="1">
    <source>
        <dbReference type="PROSITE" id="PS50011"/>
    </source>
</evidence>
<dbReference type="SUPFAM" id="SSF56112">
    <property type="entry name" value="Protein kinase-like (PK-like)"/>
    <property type="match status" value="1"/>
</dbReference>
<accession>A0ABN9HBY9</accession>
<dbReference type="InterPro" id="IPR051286">
    <property type="entry name" value="JAK"/>
</dbReference>
<evidence type="ECO:0000313" key="2">
    <source>
        <dbReference type="EMBL" id="CAI9618127.1"/>
    </source>
</evidence>
<feature type="domain" description="Protein kinase" evidence="1">
    <location>
        <begin position="1"/>
        <end position="57"/>
    </location>
</feature>
<proteinExistence type="predicted"/>
<keyword evidence="3" id="KW-1185">Reference proteome</keyword>
<dbReference type="EMBL" id="CATNWA010020389">
    <property type="protein sequence ID" value="CAI9618127.1"/>
    <property type="molecule type" value="Genomic_DNA"/>
</dbReference>
<dbReference type="Proteomes" id="UP001162483">
    <property type="component" value="Unassembled WGS sequence"/>
</dbReference>
<reference evidence="2" key="1">
    <citation type="submission" date="2023-05" db="EMBL/GenBank/DDBJ databases">
        <authorList>
            <person name="Stuckert A."/>
        </authorList>
    </citation>
    <scope>NUCLEOTIDE SEQUENCE</scope>
</reference>
<dbReference type="PANTHER" id="PTHR45807:SF7">
    <property type="entry name" value="TYROSINE-PROTEIN KINASE HOPSCOTCH"/>
    <property type="match status" value="1"/>
</dbReference>
<sequence>MCYLETCKFIHRDLATRNVLVISEKVVKIGDFGLTRILATNDDHYTMSPHRKIPFAW</sequence>
<name>A0ABN9HBY9_9NEOB</name>
<protein>
    <recommendedName>
        <fullName evidence="1">Protein kinase domain-containing protein</fullName>
    </recommendedName>
</protein>
<dbReference type="Pfam" id="PF07714">
    <property type="entry name" value="PK_Tyr_Ser-Thr"/>
    <property type="match status" value="1"/>
</dbReference>
<comment type="caution">
    <text evidence="2">The sequence shown here is derived from an EMBL/GenBank/DDBJ whole genome shotgun (WGS) entry which is preliminary data.</text>
</comment>